<dbReference type="GO" id="GO:0071897">
    <property type="term" value="P:DNA biosynthetic process"/>
    <property type="evidence" value="ECO:0007669"/>
    <property type="project" value="UniProtKB-ARBA"/>
</dbReference>
<dbReference type="SUPFAM" id="SSF56219">
    <property type="entry name" value="DNase I-like"/>
    <property type="match status" value="1"/>
</dbReference>
<accession>L7MAD0</accession>
<dbReference type="EMBL" id="GACK01003803">
    <property type="protein sequence ID" value="JAA61231.1"/>
    <property type="molecule type" value="mRNA"/>
</dbReference>
<dbReference type="AlphaFoldDB" id="L7MAD0"/>
<dbReference type="InterPro" id="IPR036691">
    <property type="entry name" value="Endo/exonu/phosph_ase_sf"/>
</dbReference>
<dbReference type="CDD" id="cd01650">
    <property type="entry name" value="RT_nLTR_like"/>
    <property type="match status" value="1"/>
</dbReference>
<evidence type="ECO:0000313" key="2">
    <source>
        <dbReference type="EMBL" id="JAA61231.1"/>
    </source>
</evidence>
<dbReference type="PANTHER" id="PTHR33332">
    <property type="entry name" value="REVERSE TRANSCRIPTASE DOMAIN-CONTAINING PROTEIN"/>
    <property type="match status" value="1"/>
</dbReference>
<dbReference type="Gene3D" id="3.60.10.10">
    <property type="entry name" value="Endonuclease/exonuclease/phosphatase"/>
    <property type="match status" value="1"/>
</dbReference>
<reference evidence="2" key="2">
    <citation type="journal article" date="2015" name="J. Proteomics">
        <title>Sexual differences in the sialomes of the zebra tick, Rhipicephalus pulchellus.</title>
        <authorList>
            <person name="Tan A.W."/>
            <person name="Francischetti I.M."/>
            <person name="Slovak M."/>
            <person name="Kini R.M."/>
            <person name="Ribeiro J.M."/>
        </authorList>
    </citation>
    <scope>NUCLEOTIDE SEQUENCE</scope>
    <source>
        <tissue evidence="2">Salivary gland</tissue>
    </source>
</reference>
<dbReference type="GO" id="GO:0003824">
    <property type="term" value="F:catalytic activity"/>
    <property type="evidence" value="ECO:0007669"/>
    <property type="project" value="InterPro"/>
</dbReference>
<dbReference type="Pfam" id="PF00078">
    <property type="entry name" value="RVT_1"/>
    <property type="match status" value="1"/>
</dbReference>
<dbReference type="InterPro" id="IPR000477">
    <property type="entry name" value="RT_dom"/>
</dbReference>
<dbReference type="InterPro" id="IPR005135">
    <property type="entry name" value="Endo/exonuclease/phosphatase"/>
</dbReference>
<sequence length="928" mass="107218">NGCLSLFHLNARSLCNKSDEVKQLLSDIEHPFDLICFTETWFSSDEYVPFDGYDCVSLFRPEKRGGGVCIYVRSDIPYRIISELKIINDNYECVSIELLNILISVIYRPPSASLKHFLMFIEKLLETSLELNLETVMMGDFNIDVSADSPMCKSFRELLETYKCSNVINVPTRVTSTSDATLDLCITSFDGNDVKVGILTCDLSDHFPIYCFLPRKQEARPREHLLVRKYSQRNMEKFVELVSGLNWNTVLEANDADVSYNLFLSCFMSIYNQCFPPSPQRKHKRVREPWITKELYERIKFRDRLFQTFLKTRDENDLCDYKKTRNKLNKDIKRAKTEYYIYRFLSASDNSRVIWETFREIIIRSPRDSKVHFQKPNASERDIADLFNQHFLSVGASTKDFSHLPCESYIARNSLPSMFLSPTDHDEVQNIIMSLKDNCACGPDEIKAKPLKAVSCLVSVPLTHICNTMMSTGKFPSKMKEARVTAIHKGGLFDDLNNYRPISILSIFSKIAEHIINKRITGFLNVHNIIAKEQYGFCKSKSAETALLGIKEAILENIEKRIFTLGVFLDFRKAFDCVQHELLFRKLPLYGFRGMVLSLIKNYLTDRSQYTIINNFKSETHPIKYGVPQGSILGPVLFLIYINDIVNIEGCKNIVLYADDTNVFFSGINLNDIFMQANTWLEKLNFWLDANKLQLNTKKTQFVLFKAKGTAYQQTPPLIFQGTPLQQTSTIRFLGVIFHENLSWTPHVDSLRSNVCKAIGLVNKLRHFLPPDAKRQLYYALIQSRLTYSSLVWSTTTETNLSSLLSLQKRAIRAVGNIPYALSTTPYFSYYNILPIKHLLKVRLSLEVMRQYTSNKTLFEEKYHIKQTPYELRKNEIVKSRSRTNYGLQKLTTLIPDILNEYPGIINLLQNRISPTQFKKQVKELLFS</sequence>
<feature type="non-terminal residue" evidence="2">
    <location>
        <position position="1"/>
    </location>
</feature>
<name>L7MAD0_RHIPC</name>
<evidence type="ECO:0000259" key="1">
    <source>
        <dbReference type="PROSITE" id="PS50878"/>
    </source>
</evidence>
<dbReference type="InterPro" id="IPR043502">
    <property type="entry name" value="DNA/RNA_pol_sf"/>
</dbReference>
<dbReference type="Pfam" id="PF03372">
    <property type="entry name" value="Exo_endo_phos"/>
    <property type="match status" value="1"/>
</dbReference>
<protein>
    <submittedName>
        <fullName evidence="2">Putative tick transposon</fullName>
    </submittedName>
</protein>
<reference evidence="2" key="1">
    <citation type="submission" date="2012-11" db="EMBL/GenBank/DDBJ databases">
        <authorList>
            <person name="Lucero-Rivera Y.E."/>
            <person name="Tovar-Ramirez D."/>
        </authorList>
    </citation>
    <scope>NUCLEOTIDE SEQUENCE</scope>
    <source>
        <tissue evidence="2">Salivary gland</tissue>
    </source>
</reference>
<feature type="domain" description="Reverse transcriptase" evidence="1">
    <location>
        <begin position="468"/>
        <end position="725"/>
    </location>
</feature>
<dbReference type="SUPFAM" id="SSF56672">
    <property type="entry name" value="DNA/RNA polymerases"/>
    <property type="match status" value="1"/>
</dbReference>
<proteinExistence type="evidence at transcript level"/>
<feature type="non-terminal residue" evidence="2">
    <location>
        <position position="928"/>
    </location>
</feature>
<organism evidence="2">
    <name type="scientific">Rhipicephalus pulchellus</name>
    <name type="common">Yellow backed tick</name>
    <name type="synonym">Dermacentor pulchellus</name>
    <dbReference type="NCBI Taxonomy" id="72859"/>
    <lineage>
        <taxon>Eukaryota</taxon>
        <taxon>Metazoa</taxon>
        <taxon>Ecdysozoa</taxon>
        <taxon>Arthropoda</taxon>
        <taxon>Chelicerata</taxon>
        <taxon>Arachnida</taxon>
        <taxon>Acari</taxon>
        <taxon>Parasitiformes</taxon>
        <taxon>Ixodida</taxon>
        <taxon>Ixodoidea</taxon>
        <taxon>Ixodidae</taxon>
        <taxon>Rhipicephalinae</taxon>
        <taxon>Rhipicephalus</taxon>
        <taxon>Rhipicephalus</taxon>
    </lineage>
</organism>
<dbReference type="PROSITE" id="PS50878">
    <property type="entry name" value="RT_POL"/>
    <property type="match status" value="1"/>
</dbReference>